<sequence>MSVEKLNTLLTTMKDRINLLDSSIQEVFLKRLIAENDEQYNSYTNEINELDKQKEITKKELVILQNTLPKHIQTLVADEISNEIVPVVESNEDQFYVPEKMPTFRNGSGSIQDIDEFIVVFENCLKMNGLAPITHGTRLISNCLSYSDLQWLQNRSPKNATWAEVAPYMREIFGDPEKEAKALNLLWTAKIYKKSKNKIETTQKNAMH</sequence>
<dbReference type="OrthoDB" id="5669568at2759"/>
<comment type="caution">
    <text evidence="2">The sequence shown here is derived from an EMBL/GenBank/DDBJ whole genome shotgun (WGS) entry which is preliminary data.</text>
</comment>
<dbReference type="Proteomes" id="UP000187429">
    <property type="component" value="Unassembled WGS sequence"/>
</dbReference>
<keyword evidence="1" id="KW-0175">Coiled coil</keyword>
<proteinExistence type="predicted"/>
<evidence type="ECO:0000256" key="1">
    <source>
        <dbReference type="SAM" id="Coils"/>
    </source>
</evidence>
<keyword evidence="3" id="KW-1185">Reference proteome</keyword>
<dbReference type="AlphaFoldDB" id="A0A1R1WYM7"/>
<evidence type="ECO:0000313" key="2">
    <source>
        <dbReference type="EMBL" id="OMJ07478.1"/>
    </source>
</evidence>
<name>A0A1R1WYM7_9FUNG</name>
<accession>A0A1R1WYM7</accession>
<organism evidence="2 3">
    <name type="scientific">Smittium culicis</name>
    <dbReference type="NCBI Taxonomy" id="133412"/>
    <lineage>
        <taxon>Eukaryota</taxon>
        <taxon>Fungi</taxon>
        <taxon>Fungi incertae sedis</taxon>
        <taxon>Zoopagomycota</taxon>
        <taxon>Kickxellomycotina</taxon>
        <taxon>Harpellomycetes</taxon>
        <taxon>Harpellales</taxon>
        <taxon>Legeriomycetaceae</taxon>
        <taxon>Smittium</taxon>
    </lineage>
</organism>
<gene>
    <name evidence="2" type="ORF">AYI69_g11444</name>
</gene>
<feature type="coiled-coil region" evidence="1">
    <location>
        <begin position="33"/>
        <end position="67"/>
    </location>
</feature>
<dbReference type="EMBL" id="LSSM01007646">
    <property type="protein sequence ID" value="OMJ07478.1"/>
    <property type="molecule type" value="Genomic_DNA"/>
</dbReference>
<protein>
    <submittedName>
        <fullName evidence="2">Uncharacterized protein</fullName>
    </submittedName>
</protein>
<reference evidence="3" key="1">
    <citation type="submission" date="2017-01" db="EMBL/GenBank/DDBJ databases">
        <authorList>
            <person name="Wang Y."/>
            <person name="White M."/>
            <person name="Kvist S."/>
            <person name="Moncalvo J.-M."/>
        </authorList>
    </citation>
    <scope>NUCLEOTIDE SEQUENCE [LARGE SCALE GENOMIC DNA]</scope>
    <source>
        <strain evidence="3">ID-206-W2</strain>
    </source>
</reference>
<evidence type="ECO:0000313" key="3">
    <source>
        <dbReference type="Proteomes" id="UP000187429"/>
    </source>
</evidence>